<reference evidence="1" key="3">
    <citation type="submission" date="2022-12" db="EMBL/GenBank/DDBJ databases">
        <authorList>
            <person name="Sun Q."/>
            <person name="Kim S."/>
        </authorList>
    </citation>
    <scope>NUCLEOTIDE SEQUENCE</scope>
    <source>
        <strain evidence="1">KCTC 12343</strain>
    </source>
</reference>
<proteinExistence type="predicted"/>
<evidence type="ECO:0000313" key="4">
    <source>
        <dbReference type="Proteomes" id="UP000628442"/>
    </source>
</evidence>
<reference evidence="2 3" key="2">
    <citation type="submission" date="2019-02" db="EMBL/GenBank/DDBJ databases">
        <title>Draft Genome Sequences of Six Type Strains of the Genus Massilia.</title>
        <authorList>
            <person name="Miess H."/>
            <person name="Frediansyhah A."/>
            <person name="Gross H."/>
        </authorList>
    </citation>
    <scope>NUCLEOTIDE SEQUENCE [LARGE SCALE GENOMIC DNA]</scope>
    <source>
        <strain evidence="2 3">DSM 17472</strain>
    </source>
</reference>
<dbReference type="OrthoDB" id="8760075at2"/>
<dbReference type="Proteomes" id="UP000292307">
    <property type="component" value="Chromosome"/>
</dbReference>
<dbReference type="EMBL" id="CP036401">
    <property type="protein sequence ID" value="QBI02247.1"/>
    <property type="molecule type" value="Genomic_DNA"/>
</dbReference>
<gene>
    <name evidence="2" type="ORF">EYF70_16360</name>
    <name evidence="1" type="ORF">GCM10007387_47270</name>
</gene>
<protein>
    <submittedName>
        <fullName evidence="1">Uncharacterized protein</fullName>
    </submittedName>
</protein>
<dbReference type="RefSeq" id="WP_131146362.1">
    <property type="nucleotide sequence ID" value="NZ_BMWV01000013.1"/>
</dbReference>
<reference evidence="1" key="1">
    <citation type="journal article" date="2014" name="Int. J. Syst. Evol. Microbiol.">
        <title>Complete genome sequence of Corynebacterium casei LMG S-19264T (=DSM 44701T), isolated from a smear-ripened cheese.</title>
        <authorList>
            <consortium name="US DOE Joint Genome Institute (JGI-PGF)"/>
            <person name="Walter F."/>
            <person name="Albersmeier A."/>
            <person name="Kalinowski J."/>
            <person name="Ruckert C."/>
        </authorList>
    </citation>
    <scope>NUCLEOTIDE SEQUENCE</scope>
    <source>
        <strain evidence="1">KCTC 12343</strain>
    </source>
</reference>
<dbReference type="Proteomes" id="UP000628442">
    <property type="component" value="Unassembled WGS sequence"/>
</dbReference>
<evidence type="ECO:0000313" key="2">
    <source>
        <dbReference type="EMBL" id="QBI02247.1"/>
    </source>
</evidence>
<dbReference type="EMBL" id="BMWV01000013">
    <property type="protein sequence ID" value="GGY59370.1"/>
    <property type="molecule type" value="Genomic_DNA"/>
</dbReference>
<keyword evidence="3" id="KW-1185">Reference proteome</keyword>
<organism evidence="1 4">
    <name type="scientific">Pseudoduganella albidiflava</name>
    <dbReference type="NCBI Taxonomy" id="321983"/>
    <lineage>
        <taxon>Bacteria</taxon>
        <taxon>Pseudomonadati</taxon>
        <taxon>Pseudomonadota</taxon>
        <taxon>Betaproteobacteria</taxon>
        <taxon>Burkholderiales</taxon>
        <taxon>Oxalobacteraceae</taxon>
        <taxon>Telluria group</taxon>
        <taxon>Pseudoduganella</taxon>
    </lineage>
</organism>
<evidence type="ECO:0000313" key="3">
    <source>
        <dbReference type="Proteomes" id="UP000292307"/>
    </source>
</evidence>
<dbReference type="AlphaFoldDB" id="A0A411WZS6"/>
<accession>A0A411WZS6</accession>
<evidence type="ECO:0000313" key="1">
    <source>
        <dbReference type="EMBL" id="GGY59370.1"/>
    </source>
</evidence>
<name>A0A411WZS6_9BURK</name>
<sequence>MQSNPVELPPATTAVLQRRAMLFLAGLLKGFRTIFRGRSEKSPSVTVAGTVLLSRPSQQAPTIGHIEFCLSEMEAQGYARFCAENGYVAIVEQDIYDFSWSVEVCAAPLESR</sequence>